<dbReference type="CDD" id="cd00063">
    <property type="entry name" value="FN3"/>
    <property type="match status" value="2"/>
</dbReference>
<evidence type="ECO:0000313" key="5">
    <source>
        <dbReference type="Proteomes" id="UP000264820"/>
    </source>
</evidence>
<dbReference type="GO" id="GO:0048738">
    <property type="term" value="P:cardiac muscle tissue development"/>
    <property type="evidence" value="ECO:0007669"/>
    <property type="project" value="TreeGrafter"/>
</dbReference>
<protein>
    <recommendedName>
        <fullName evidence="3">Fibronectin type-III domain-containing protein</fullName>
    </recommendedName>
</protein>
<dbReference type="SMART" id="SM00409">
    <property type="entry name" value="IG"/>
    <property type="match status" value="1"/>
</dbReference>
<evidence type="ECO:0000313" key="4">
    <source>
        <dbReference type="Ensembl" id="ENSHCOP00000025840.1"/>
    </source>
</evidence>
<dbReference type="Gene3D" id="2.60.40.10">
    <property type="entry name" value="Immunoglobulins"/>
    <property type="match status" value="3"/>
</dbReference>
<keyword evidence="2" id="KW-0393">Immunoglobulin domain</keyword>
<dbReference type="PANTHER" id="PTHR14340">
    <property type="entry name" value="MICROFIBRIL-ASSOCIATED GLYCOPROTEIN 3"/>
    <property type="match status" value="1"/>
</dbReference>
<evidence type="ECO:0000256" key="1">
    <source>
        <dbReference type="ARBA" id="ARBA00022737"/>
    </source>
</evidence>
<reference evidence="4" key="1">
    <citation type="submission" date="2025-08" db="UniProtKB">
        <authorList>
            <consortium name="Ensembl"/>
        </authorList>
    </citation>
    <scope>IDENTIFICATION</scope>
</reference>
<dbReference type="InterPro" id="IPR003961">
    <property type="entry name" value="FN3_dom"/>
</dbReference>
<dbReference type="SUPFAM" id="SSF49265">
    <property type="entry name" value="Fibronectin type III"/>
    <property type="match status" value="1"/>
</dbReference>
<dbReference type="FunFam" id="2.60.40.10:FF:000002">
    <property type="entry name" value="Titin a"/>
    <property type="match status" value="1"/>
</dbReference>
<dbReference type="GO" id="GO:0008307">
    <property type="term" value="F:structural constituent of muscle"/>
    <property type="evidence" value="ECO:0007669"/>
    <property type="project" value="TreeGrafter"/>
</dbReference>
<organism evidence="4 5">
    <name type="scientific">Hippocampus comes</name>
    <name type="common">Tiger tail seahorse</name>
    <dbReference type="NCBI Taxonomy" id="109280"/>
    <lineage>
        <taxon>Eukaryota</taxon>
        <taxon>Metazoa</taxon>
        <taxon>Chordata</taxon>
        <taxon>Craniata</taxon>
        <taxon>Vertebrata</taxon>
        <taxon>Euteleostomi</taxon>
        <taxon>Actinopterygii</taxon>
        <taxon>Neopterygii</taxon>
        <taxon>Teleostei</taxon>
        <taxon>Neoteleostei</taxon>
        <taxon>Acanthomorphata</taxon>
        <taxon>Syngnathiaria</taxon>
        <taxon>Syngnathiformes</taxon>
        <taxon>Syngnathoidei</taxon>
        <taxon>Syngnathidae</taxon>
        <taxon>Hippocampus</taxon>
    </lineage>
</organism>
<reference evidence="4" key="2">
    <citation type="submission" date="2025-09" db="UniProtKB">
        <authorList>
            <consortium name="Ensembl"/>
        </authorList>
    </citation>
    <scope>IDENTIFICATION</scope>
</reference>
<dbReference type="Ensembl" id="ENSHCOT00000020417.1">
    <property type="protein sequence ID" value="ENSHCOP00000025840.1"/>
    <property type="gene ID" value="ENSHCOG00000016290.1"/>
</dbReference>
<dbReference type="OMA" id="CRERITV"/>
<dbReference type="AlphaFoldDB" id="A0A3Q2Z2F4"/>
<keyword evidence="5" id="KW-1185">Reference proteome</keyword>
<dbReference type="InterPro" id="IPR036179">
    <property type="entry name" value="Ig-like_dom_sf"/>
</dbReference>
<dbReference type="InterPro" id="IPR013783">
    <property type="entry name" value="Ig-like_fold"/>
</dbReference>
<feature type="domain" description="Fibronectin type-III" evidence="3">
    <location>
        <begin position="1"/>
        <end position="59"/>
    </location>
</feature>
<dbReference type="Pfam" id="PF07679">
    <property type="entry name" value="I-set"/>
    <property type="match status" value="1"/>
</dbReference>
<dbReference type="InterPro" id="IPR036116">
    <property type="entry name" value="FN3_sf"/>
</dbReference>
<dbReference type="GO" id="GO:0031430">
    <property type="term" value="C:M band"/>
    <property type="evidence" value="ECO:0007669"/>
    <property type="project" value="TreeGrafter"/>
</dbReference>
<name>A0A3Q2Z2F4_HIPCM</name>
<keyword evidence="1" id="KW-0677">Repeat</keyword>
<dbReference type="GeneTree" id="ENSGT01110000267173"/>
<dbReference type="InterPro" id="IPR003599">
    <property type="entry name" value="Ig_sub"/>
</dbReference>
<accession>A0A3Q2Z2F4</accession>
<dbReference type="Proteomes" id="UP000264820">
    <property type="component" value="Unplaced"/>
</dbReference>
<dbReference type="STRING" id="109280.ENSHCOP00000025840"/>
<proteinExistence type="predicted"/>
<sequence length="219" mass="24531">MKKADGDWKKVNLDDFIKLCAYTVKGLEQGSTYRFRVFASNMIGDGESREIPESVTAQDILIPPEIEMDARCRERITVRVGHNINIVGYIKARPEPEVLWSKGETVLEKSKRVTMPQNLPVVQLKIKEATRADHGKYTLKASNVGGEASCCITVNVLDRPSHCQNLHTTYVTKDSCMINWEAPKDNGGSEITNYIVECREPSVSLWSMISSHCTNPGSR</sequence>
<evidence type="ECO:0000256" key="2">
    <source>
        <dbReference type="ARBA" id="ARBA00023319"/>
    </source>
</evidence>
<dbReference type="SUPFAM" id="SSF48726">
    <property type="entry name" value="Immunoglobulin"/>
    <property type="match status" value="1"/>
</dbReference>
<dbReference type="PROSITE" id="PS50853">
    <property type="entry name" value="FN3"/>
    <property type="match status" value="2"/>
</dbReference>
<dbReference type="InterPro" id="IPR013098">
    <property type="entry name" value="Ig_I-set"/>
</dbReference>
<dbReference type="GO" id="GO:0045214">
    <property type="term" value="P:sarcomere organization"/>
    <property type="evidence" value="ECO:0007669"/>
    <property type="project" value="TreeGrafter"/>
</dbReference>
<dbReference type="PANTHER" id="PTHR14340:SF13">
    <property type="entry name" value="TITIN"/>
    <property type="match status" value="1"/>
</dbReference>
<feature type="domain" description="Fibronectin type-III" evidence="3">
    <location>
        <begin position="162"/>
        <end position="219"/>
    </location>
</feature>
<evidence type="ECO:0000259" key="3">
    <source>
        <dbReference type="PROSITE" id="PS50853"/>
    </source>
</evidence>